<organism evidence="1 2">
    <name type="scientific">Marinobacterium lutimaris</name>
    <dbReference type="NCBI Taxonomy" id="568106"/>
    <lineage>
        <taxon>Bacteria</taxon>
        <taxon>Pseudomonadati</taxon>
        <taxon>Pseudomonadota</taxon>
        <taxon>Gammaproteobacteria</taxon>
        <taxon>Oceanospirillales</taxon>
        <taxon>Oceanospirillaceae</taxon>
        <taxon>Marinobacterium</taxon>
    </lineage>
</organism>
<dbReference type="OrthoDB" id="6119942at2"/>
<name>A0A1H5TKG5_9GAMM</name>
<dbReference type="EMBL" id="FNVQ01000001">
    <property type="protein sequence ID" value="SEF62507.1"/>
    <property type="molecule type" value="Genomic_DNA"/>
</dbReference>
<protein>
    <submittedName>
        <fullName evidence="1">Uncharacterized protein</fullName>
    </submittedName>
</protein>
<gene>
    <name evidence="1" type="ORF">SAMN05444390_10184</name>
</gene>
<evidence type="ECO:0000313" key="1">
    <source>
        <dbReference type="EMBL" id="SEF62507.1"/>
    </source>
</evidence>
<dbReference type="RefSeq" id="WP_104001116.1">
    <property type="nucleotide sequence ID" value="NZ_FNVQ01000001.1"/>
</dbReference>
<sequence length="170" mass="18489">MSLVKNLLIMVGVSAGGVYTLGTLIDGLSPPADKKSVQASHEHPKPESEFEHQFNQLMAGADPSDLFEATAAGGARDCLHGRIQMSDGNHSALNGRLYVAHRSSDITYIQTLEPSDTYLVQGPLQAVTANRQTEIPDAAKQALQRDIQHIERCTERSFYLSSINETPPES</sequence>
<evidence type="ECO:0000313" key="2">
    <source>
        <dbReference type="Proteomes" id="UP000236745"/>
    </source>
</evidence>
<reference evidence="1 2" key="1">
    <citation type="submission" date="2016-10" db="EMBL/GenBank/DDBJ databases">
        <authorList>
            <person name="de Groot N.N."/>
        </authorList>
    </citation>
    <scope>NUCLEOTIDE SEQUENCE [LARGE SCALE GENOMIC DNA]</scope>
    <source>
        <strain evidence="1 2">DSM 22012</strain>
    </source>
</reference>
<accession>A0A1H5TKG5</accession>
<dbReference type="Proteomes" id="UP000236745">
    <property type="component" value="Unassembled WGS sequence"/>
</dbReference>
<dbReference type="AlphaFoldDB" id="A0A1H5TKG5"/>
<proteinExistence type="predicted"/>
<keyword evidence="2" id="KW-1185">Reference proteome</keyword>